<dbReference type="PROSITE" id="PS51120">
    <property type="entry name" value="LDLRB"/>
    <property type="match status" value="1"/>
</dbReference>
<feature type="disulfide bond" evidence="25">
    <location>
        <begin position="1107"/>
        <end position="1125"/>
    </location>
</feature>
<evidence type="ECO:0000256" key="17">
    <source>
        <dbReference type="ARBA" id="ARBA00023034"/>
    </source>
</evidence>
<evidence type="ECO:0000256" key="23">
    <source>
        <dbReference type="ARBA" id="ARBA00029896"/>
    </source>
</evidence>
<keyword evidence="29" id="KW-0732">Signal</keyword>
<evidence type="ECO:0000256" key="2">
    <source>
        <dbReference type="ARBA" id="ARBA00004158"/>
    </source>
</evidence>
<evidence type="ECO:0000256" key="26">
    <source>
        <dbReference type="PROSITE-ProRule" id="PRU00461"/>
    </source>
</evidence>
<dbReference type="GO" id="GO:0006897">
    <property type="term" value="P:endocytosis"/>
    <property type="evidence" value="ECO:0007669"/>
    <property type="project" value="UniProtKB-KW"/>
</dbReference>
<feature type="disulfide bond" evidence="25">
    <location>
        <begin position="1278"/>
        <end position="1293"/>
    </location>
</feature>
<dbReference type="SMART" id="SM00602">
    <property type="entry name" value="VPS10"/>
    <property type="match status" value="1"/>
</dbReference>
<keyword evidence="20" id="KW-0675">Receptor</keyword>
<evidence type="ECO:0000256" key="13">
    <source>
        <dbReference type="ARBA" id="ARBA00022583"/>
    </source>
</evidence>
<dbReference type="PROSITE" id="PS50853">
    <property type="entry name" value="FN3"/>
    <property type="match status" value="4"/>
</dbReference>
<dbReference type="GO" id="GO:0055038">
    <property type="term" value="C:recycling endosome membrane"/>
    <property type="evidence" value="ECO:0007669"/>
    <property type="project" value="UniProtKB-SubCell"/>
</dbReference>
<feature type="region of interest" description="Disordered" evidence="27">
    <location>
        <begin position="2207"/>
        <end position="2232"/>
    </location>
</feature>
<keyword evidence="28" id="KW-1133">Transmembrane helix</keyword>
<keyword evidence="10" id="KW-0813">Transport</keyword>
<dbReference type="CDD" id="cd00063">
    <property type="entry name" value="FN3"/>
    <property type="match status" value="4"/>
</dbReference>
<evidence type="ECO:0000259" key="30">
    <source>
        <dbReference type="PROSITE" id="PS50853"/>
    </source>
</evidence>
<feature type="domain" description="Fibronectin type-III" evidence="30">
    <location>
        <begin position="1774"/>
        <end position="1865"/>
    </location>
</feature>
<dbReference type="GO" id="GO:0005789">
    <property type="term" value="C:endoplasmic reticulum membrane"/>
    <property type="evidence" value="ECO:0007669"/>
    <property type="project" value="UniProtKB-SubCell"/>
</dbReference>
<organism evidence="31 32">
    <name type="scientific">Littorina saxatilis</name>
    <dbReference type="NCBI Taxonomy" id="31220"/>
    <lineage>
        <taxon>Eukaryota</taxon>
        <taxon>Metazoa</taxon>
        <taxon>Spiralia</taxon>
        <taxon>Lophotrochozoa</taxon>
        <taxon>Mollusca</taxon>
        <taxon>Gastropoda</taxon>
        <taxon>Caenogastropoda</taxon>
        <taxon>Littorinimorpha</taxon>
        <taxon>Littorinoidea</taxon>
        <taxon>Littorinidae</taxon>
        <taxon>Littorina</taxon>
    </lineage>
</organism>
<feature type="disulfide bond" evidence="25">
    <location>
        <begin position="1356"/>
        <end position="1368"/>
    </location>
</feature>
<dbReference type="Pfam" id="PF00041">
    <property type="entry name" value="fn3"/>
    <property type="match status" value="2"/>
</dbReference>
<dbReference type="CDD" id="cd00112">
    <property type="entry name" value="LDLa"/>
    <property type="match status" value="9"/>
</dbReference>
<sequence length="2232" mass="250812">MARPRLTAVFLALVFVSCCGVDAKSRRFGALAKTLHMPPLTEAEKWGEKFVVMHADDLFKHMTDEDPADDVDKLLRRFRRSVNGDNATIEETAVPLNDSHSMLVVHWAGASSSVIMALAKSGGHSSSQSSKVYLSEDYGKTFHNITRNVFGSNQLGVIDKYYNSDILNSHYVFTEKDSKCIYTTRDYAKTFSRHCNLAFTPRTVSLSPHNVNHILVFDSEAYNSPVYVSLDFGVSWRLMREDVKAFFWGVRPYDAENTVYIEEKRPSGGGQVLRSSHYFVSGQYENVVDGVEDFEVKEEYMFATKKQRLFGSRDANGTLQFYVSYKRQDFVNAQFPVQHGHTDYYMADASEGQVMLCVVHNTSDTHLYISDVEGSRFSLSLEHIVYFNPQGAHKDTWLSYYYNESFADIHKVAGLRGIYIASQLISANGSFSVENQRSLITFDKGGEWNLLNPPTDLHGRPNRNCTKSQNCSLHLSQEFLRLYPGSQAQPVLSRPSAPGLILGSGTVGKSLKSQQDMFVSHDAGYTWYQVMDGNYMFSMADHGGIMLAARQFQLTDSVYYSWNEGKTWQSFKFSNQSVRIYGILTEPGERTTVFSVFGSKPDHHSWILFQLNASRLLGNQCSPDDYKEWSLPDEVPDAGCLLGKKLTFTRRVSDAICYNGNDFVRMKDLRNCSCTRDDFECDFGYKLSDDRFDSTCIRDDHIEDSLVHGRPHPCPPGTFYSYTHGYRRVSGDTCSGGDEHIYAPKMFSCPVQERNEFILVAGRDRIQAIDVEHFESTDLYRVPFGQRGHISAVAFDYARNQLFWSSYQPSVIQSLNLTNTTTTNVLANSRLQQVTSLAYDWTDENLYWTDEGEHVIEVMRSNGHFRKRLIANHSSVIRPTRLVVDPVHGWMYWLEVSSGHNQVMRAWMNGDRSSIQAVQQSGLYGSPQGLALDVVHEELYYTTTTFPYHIYHLAATNNTNITQLQLPGQAVYNPGAIAVFKEDLLWINNGGSKLMTTPTQVDDAVLIMKTFSFTVVDMKVISHISQSGKGACSPPTAPCSQLCGPKPHPTDASQHNRTCLCADEFRAEVQQSGDQHCGCENPGEVIQGHFCVVNATTGSCTSDQFKCNQGRCIPISWKCDRDDDCGDMSDETDCPYSTCPPITTFTCGTGKCIPSRWRCDYDNDCGNGDDELGCTYRNCTADEFRCDNERCVPKRYQCDMDNDCRDGSDERNCTSQVSCHSWEFKCNVSGECISFYSKCNGYHDCDDRSDEINCPNTTCSTEYRQCNNGHCVFRSWFCDGDNDCGDHSDEANCTTTPPAPTTAQVNVTCSLGEYSCTNGFCVDMSSFCDGFDDCGDQSDEEYCDYYYWTTTIPAVCRHDQFACNSGQCIPMHSRCDNNPGDCRDNSDEMDCSFSCGASSFECYDSRNASRDTRCIWGSWQCDGDLDCPNGEDERLCNGTETCPSTHFRCVESGECIWHRLKCNGAFDCSDHSDETDCQVRCRNYTSPDACCRHGCIYLDCKNDGVRGCFSNDTSIGGSCSQNHNNKCKNSTVTPATPHNGTEFYHCPNSESWIPWLYVCNGNPDCPGEAEERSCLRELSSPIDYVLSPSKGDTNLTVHWGTKVSFSPLFPGDTIVSFFPKSQASLCLNQTVHNNNTFVLKNLWPLTTYVIAVYVNNGTGFYYPSSPLEVTTRPGAPSAPRHLQFNVDLVDGTNTVDVFWEEPARLNSRNVNYAVKVKDLNRSTEQTKFTYDLNVGFYSLSQDHTFNISVQAVGETGKKSPWVSKLFVYKESMLRPLDVTAGKVTHTSVQLSWQQRHNATLYRVTATVLDQQGRHIYKTTTVPTFTFKDLCPGSTFSFTVEAEYGHNTTSLPSVPRTVTTTGTKPPVPSNLTVVLAGTTVNINFIKPSGTNKVTVYYLEDRVVDMETFFAKAHKKTANQSSVTIDKLNACEHYFVYVGCGTNTCPVIEAKPFHTQEDDKAPPKHLQNEFELKNGAPQKLKLSWKPPCDSMKKVGYIVQKAWPGQPHVQRDIVHGNLSYTTNNFTRGETYTFTVRTNTTGSRNSRPLNVTIPLYPAPFAFWVETNKPNHMVIMHWEASTDDFPPTDLFQGYNVTLWRDMELVDSIIVHDPQLNHPLKDGRYTVMIKVTVKGAPDGEPLRHIFAYYPDEPGSDAVVQLTKKNLVAIVVPVCLVLVALVVIVMVFVVRHRRLQRSFLAFANSHYNTRSGTTTFSSDLDDDEPMIQGFSDDEPLVLA</sequence>
<feature type="disulfide bond" evidence="25">
    <location>
        <begin position="1259"/>
        <end position="1271"/>
    </location>
</feature>
<dbReference type="Gene3D" id="2.120.10.30">
    <property type="entry name" value="TolB, C-terminal domain"/>
    <property type="match status" value="1"/>
</dbReference>
<evidence type="ECO:0000256" key="12">
    <source>
        <dbReference type="ARBA" id="ARBA00022536"/>
    </source>
</evidence>
<evidence type="ECO:0000256" key="24">
    <source>
        <dbReference type="ARBA" id="ARBA00032450"/>
    </source>
</evidence>
<feature type="disulfide bond" evidence="25">
    <location>
        <begin position="1309"/>
        <end position="1321"/>
    </location>
</feature>
<feature type="disulfide bond" evidence="25">
    <location>
        <begin position="1179"/>
        <end position="1191"/>
    </location>
</feature>
<dbReference type="Gene3D" id="2.130.10.10">
    <property type="entry name" value="YVTN repeat-like/Quinoprotein amine dehydrogenase"/>
    <property type="match status" value="1"/>
</dbReference>
<evidence type="ECO:0000256" key="27">
    <source>
        <dbReference type="SAM" id="MobiDB-lite"/>
    </source>
</evidence>
<dbReference type="GO" id="GO:0031901">
    <property type="term" value="C:early endosome membrane"/>
    <property type="evidence" value="ECO:0007669"/>
    <property type="project" value="UniProtKB-SubCell"/>
</dbReference>
<dbReference type="Gene3D" id="4.10.400.10">
    <property type="entry name" value="Low-density Lipoprotein Receptor"/>
    <property type="match status" value="8"/>
</dbReference>
<keyword evidence="17" id="KW-0333">Golgi apparatus</keyword>
<comment type="caution">
    <text evidence="25">Lacks conserved residue(s) required for the propagation of feature annotation.</text>
</comment>
<dbReference type="PROSITE" id="PS01209">
    <property type="entry name" value="LDLRA_1"/>
    <property type="match status" value="4"/>
</dbReference>
<dbReference type="GO" id="GO:0005886">
    <property type="term" value="C:plasma membrane"/>
    <property type="evidence" value="ECO:0007669"/>
    <property type="project" value="UniProtKB-SubCell"/>
</dbReference>
<feature type="domain" description="Fibronectin type-III" evidence="30">
    <location>
        <begin position="1580"/>
        <end position="1674"/>
    </location>
</feature>
<evidence type="ECO:0000256" key="18">
    <source>
        <dbReference type="ARBA" id="ARBA00023136"/>
    </source>
</evidence>
<evidence type="ECO:0000313" key="31">
    <source>
        <dbReference type="EMBL" id="KAK7105788.1"/>
    </source>
</evidence>
<keyword evidence="16" id="KW-0256">Endoplasmic reticulum</keyword>
<dbReference type="GO" id="GO:0032585">
    <property type="term" value="C:multivesicular body membrane"/>
    <property type="evidence" value="ECO:0007669"/>
    <property type="project" value="UniProtKB-SubCell"/>
</dbReference>
<comment type="subcellular location">
    <subcellularLocation>
        <location evidence="4">Cell membrane</location>
        <topology evidence="4">Single-pass type I membrane protein</topology>
    </subcellularLocation>
    <subcellularLocation>
        <location evidence="3">Cytoplasmic vesicle</location>
        <location evidence="3">Secretory vesicle membrane</location>
        <topology evidence="3">Single-pass type I membrane protein</topology>
    </subcellularLocation>
    <subcellularLocation>
        <location evidence="2">Early endosome membrane</location>
        <topology evidence="2">Single-pass type I membrane protein</topology>
    </subcellularLocation>
    <subcellularLocation>
        <location evidence="1">Endoplasmic reticulum membrane</location>
        <topology evidence="1">Single-pass type I membrane protein</topology>
    </subcellularLocation>
    <subcellularLocation>
        <location evidence="7">Endosome</location>
        <location evidence="7">Multivesicular body membrane</location>
        <topology evidence="7">Single-pass type I membrane protein</topology>
    </subcellularLocation>
    <subcellularLocation>
        <location evidence="5">Golgi apparatus</location>
        <location evidence="5">trans-Golgi network membrane</location>
        <topology evidence="5">Single-pass type I membrane protein</topology>
    </subcellularLocation>
    <subcellularLocation>
        <location evidence="6">Recycling endosome membrane</location>
        <topology evidence="6">Single-pass type I membrane protein</topology>
    </subcellularLocation>
</comment>
<dbReference type="PRINTS" id="PR00261">
    <property type="entry name" value="LDLRECEPTOR"/>
</dbReference>
<evidence type="ECO:0000256" key="8">
    <source>
        <dbReference type="ARBA" id="ARBA00007041"/>
    </source>
</evidence>
<dbReference type="InterPro" id="IPR015943">
    <property type="entry name" value="WD40/YVTN_repeat-like_dom_sf"/>
</dbReference>
<dbReference type="InterPro" id="IPR050310">
    <property type="entry name" value="VPS10-sortilin"/>
</dbReference>
<reference evidence="31 32" key="1">
    <citation type="submission" date="2024-02" db="EMBL/GenBank/DDBJ databases">
        <title>Chromosome-scale genome assembly of the rough periwinkle Littorina saxatilis.</title>
        <authorList>
            <person name="De Jode A."/>
            <person name="Faria R."/>
            <person name="Formenti G."/>
            <person name="Sims Y."/>
            <person name="Smith T.P."/>
            <person name="Tracey A."/>
            <person name="Wood J.M.D."/>
            <person name="Zagrodzka Z.B."/>
            <person name="Johannesson K."/>
            <person name="Butlin R.K."/>
            <person name="Leder E.H."/>
        </authorList>
    </citation>
    <scope>NUCLEOTIDE SEQUENCE [LARGE SCALE GENOMIC DNA]</scope>
    <source>
        <strain evidence="31">Snail1</strain>
        <tissue evidence="31">Muscle</tissue>
    </source>
</reference>
<dbReference type="InterPro" id="IPR000033">
    <property type="entry name" value="LDLR_classB_rpt"/>
</dbReference>
<feature type="domain" description="Fibronectin type-III" evidence="30">
    <location>
        <begin position="1960"/>
        <end position="2056"/>
    </location>
</feature>
<dbReference type="PROSITE" id="PS50068">
    <property type="entry name" value="LDLRA_2"/>
    <property type="match status" value="9"/>
</dbReference>
<feature type="disulfide bond" evidence="25">
    <location>
        <begin position="1316"/>
        <end position="1334"/>
    </location>
</feature>
<keyword evidence="22" id="KW-0968">Cytoplasmic vesicle</keyword>
<dbReference type="InterPro" id="IPR011042">
    <property type="entry name" value="6-blade_b-propeller_TolB-like"/>
</dbReference>
<evidence type="ECO:0000256" key="6">
    <source>
        <dbReference type="ARBA" id="ARBA00004480"/>
    </source>
</evidence>
<dbReference type="InterPro" id="IPR003961">
    <property type="entry name" value="FN3_dom"/>
</dbReference>
<dbReference type="Pfam" id="PF00057">
    <property type="entry name" value="Ldl_recept_a"/>
    <property type="match status" value="9"/>
</dbReference>
<feature type="disulfide bond" evidence="25">
    <location>
        <begin position="1239"/>
        <end position="1254"/>
    </location>
</feature>
<accession>A0AAN9BGP8</accession>
<protein>
    <recommendedName>
        <fullName evidence="9">Sortilin-related receptor</fullName>
    </recommendedName>
    <alternativeName>
        <fullName evidence="23">Low-density lipoprotein receptor relative with 11 ligand-binding repeats</fullName>
    </alternativeName>
    <alternativeName>
        <fullName evidence="24">Sorting protein-related receptor containing LDLR class A repeats</fullName>
    </alternativeName>
</protein>
<evidence type="ECO:0000256" key="7">
    <source>
        <dbReference type="ARBA" id="ARBA00004545"/>
    </source>
</evidence>
<feature type="disulfide bond" evidence="25">
    <location>
        <begin position="1159"/>
        <end position="1174"/>
    </location>
</feature>
<evidence type="ECO:0000256" key="3">
    <source>
        <dbReference type="ARBA" id="ARBA00004212"/>
    </source>
</evidence>
<keyword evidence="21" id="KW-0325">Glycoprotein</keyword>
<dbReference type="InterPro" id="IPR006581">
    <property type="entry name" value="VPS10"/>
</dbReference>
<feature type="domain" description="Fibronectin type-III" evidence="30">
    <location>
        <begin position="1678"/>
        <end position="1772"/>
    </location>
</feature>
<evidence type="ECO:0000256" key="14">
    <source>
        <dbReference type="ARBA" id="ARBA00022737"/>
    </source>
</evidence>
<evidence type="ECO:0000256" key="20">
    <source>
        <dbReference type="ARBA" id="ARBA00023170"/>
    </source>
</evidence>
<evidence type="ECO:0000256" key="15">
    <source>
        <dbReference type="ARBA" id="ARBA00022753"/>
    </source>
</evidence>
<feature type="repeat" description="LDL-receptor class B" evidence="26">
    <location>
        <begin position="844"/>
        <end position="888"/>
    </location>
</feature>
<evidence type="ECO:0000256" key="25">
    <source>
        <dbReference type="PROSITE-ProRule" id="PRU00124"/>
    </source>
</evidence>
<feature type="disulfide bond" evidence="25">
    <location>
        <begin position="1119"/>
        <end position="1134"/>
    </location>
</feature>
<dbReference type="InterPro" id="IPR031777">
    <property type="entry name" value="Sortilin_C"/>
</dbReference>
<feature type="disulfide bond" evidence="25">
    <location>
        <begin position="1328"/>
        <end position="1343"/>
    </location>
</feature>
<gene>
    <name evidence="31" type="ORF">V1264_017122</name>
</gene>
<evidence type="ECO:0000256" key="5">
    <source>
        <dbReference type="ARBA" id="ARBA00004393"/>
    </source>
</evidence>
<keyword evidence="15" id="KW-0967">Endosome</keyword>
<evidence type="ECO:0000256" key="29">
    <source>
        <dbReference type="SAM" id="SignalP"/>
    </source>
</evidence>
<evidence type="ECO:0000256" key="11">
    <source>
        <dbReference type="ARBA" id="ARBA00022475"/>
    </source>
</evidence>
<feature type="compositionally biased region" description="Acidic residues" evidence="27">
    <location>
        <begin position="2212"/>
        <end position="2232"/>
    </location>
</feature>
<feature type="disulfide bond" evidence="25">
    <location>
        <begin position="1421"/>
        <end position="1436"/>
    </location>
</feature>
<dbReference type="Pfam" id="PF15902">
    <property type="entry name" value="Sortilin-Vps10"/>
    <property type="match status" value="1"/>
</dbReference>
<dbReference type="InterPro" id="IPR036116">
    <property type="entry name" value="FN3_sf"/>
</dbReference>
<dbReference type="PANTHER" id="PTHR12106">
    <property type="entry name" value="SORTILIN RELATED"/>
    <property type="match status" value="1"/>
</dbReference>
<dbReference type="InterPro" id="IPR002172">
    <property type="entry name" value="LDrepeatLR_classA_rpt"/>
</dbReference>
<feature type="disulfide bond" evidence="25">
    <location>
        <begin position="1147"/>
        <end position="1165"/>
    </location>
</feature>
<evidence type="ECO:0000256" key="10">
    <source>
        <dbReference type="ARBA" id="ARBA00022448"/>
    </source>
</evidence>
<feature type="disulfide bond" evidence="25">
    <location>
        <begin position="1100"/>
        <end position="1112"/>
    </location>
</feature>
<dbReference type="InterPro" id="IPR036055">
    <property type="entry name" value="LDL_receptor-like_sf"/>
</dbReference>
<dbReference type="SMART" id="SM00192">
    <property type="entry name" value="LDLa"/>
    <property type="match status" value="10"/>
</dbReference>
<dbReference type="FunFam" id="4.10.400.10:FF:000011">
    <property type="entry name" value="Low-density lipoprotein receptor-related protein 1"/>
    <property type="match status" value="1"/>
</dbReference>
<dbReference type="SUPFAM" id="SSF57424">
    <property type="entry name" value="LDL receptor-like module"/>
    <property type="match status" value="9"/>
</dbReference>
<dbReference type="Gene3D" id="4.10.1220.10">
    <property type="entry name" value="EGF-type module"/>
    <property type="match status" value="1"/>
</dbReference>
<dbReference type="SUPFAM" id="SSF63825">
    <property type="entry name" value="YWTD domain"/>
    <property type="match status" value="1"/>
</dbReference>
<evidence type="ECO:0000256" key="16">
    <source>
        <dbReference type="ARBA" id="ARBA00022824"/>
    </source>
</evidence>
<dbReference type="PANTHER" id="PTHR12106:SF27">
    <property type="entry name" value="SORTILIN-RELATED RECEPTOR"/>
    <property type="match status" value="1"/>
</dbReference>
<evidence type="ECO:0000256" key="28">
    <source>
        <dbReference type="SAM" id="Phobius"/>
    </source>
</evidence>
<feature type="transmembrane region" description="Helical" evidence="28">
    <location>
        <begin position="2160"/>
        <end position="2183"/>
    </location>
</feature>
<keyword evidence="13" id="KW-0254">Endocytosis</keyword>
<evidence type="ECO:0000256" key="1">
    <source>
        <dbReference type="ARBA" id="ARBA00004115"/>
    </source>
</evidence>
<dbReference type="SUPFAM" id="SSF49265">
    <property type="entry name" value="Fibronectin type III"/>
    <property type="match status" value="3"/>
</dbReference>
<feature type="disulfide bond" evidence="25">
    <location>
        <begin position="1266"/>
        <end position="1284"/>
    </location>
</feature>
<comment type="caution">
    <text evidence="31">The sequence shown here is derived from an EMBL/GenBank/DDBJ whole genome shotgun (WGS) entry which is preliminary data.</text>
</comment>
<evidence type="ECO:0000313" key="32">
    <source>
        <dbReference type="Proteomes" id="UP001374579"/>
    </source>
</evidence>
<dbReference type="PROSITE" id="PS51257">
    <property type="entry name" value="PROKAR_LIPOPROTEIN"/>
    <property type="match status" value="1"/>
</dbReference>
<feature type="disulfide bond" evidence="25">
    <location>
        <begin position="1462"/>
        <end position="1477"/>
    </location>
</feature>
<dbReference type="SUPFAM" id="SSF110296">
    <property type="entry name" value="Oligoxyloglucan reducing end-specific cellobiohydrolase"/>
    <property type="match status" value="1"/>
</dbReference>
<feature type="chain" id="PRO_5042873563" description="Sortilin-related receptor" evidence="29">
    <location>
        <begin position="24"/>
        <end position="2232"/>
    </location>
</feature>
<dbReference type="Gene3D" id="2.60.40.10">
    <property type="entry name" value="Immunoglobulins"/>
    <property type="match status" value="4"/>
</dbReference>
<keyword evidence="28" id="KW-0812">Transmembrane</keyword>
<evidence type="ECO:0000256" key="21">
    <source>
        <dbReference type="ARBA" id="ARBA00023180"/>
    </source>
</evidence>
<keyword evidence="18 28" id="KW-0472">Membrane</keyword>
<feature type="disulfide bond" evidence="25">
    <location>
        <begin position="1198"/>
        <end position="1213"/>
    </location>
</feature>
<keyword evidence="14" id="KW-0677">Repeat</keyword>
<dbReference type="Proteomes" id="UP001374579">
    <property type="component" value="Unassembled WGS sequence"/>
</dbReference>
<evidence type="ECO:0000256" key="19">
    <source>
        <dbReference type="ARBA" id="ARBA00023157"/>
    </source>
</evidence>
<keyword evidence="19 25" id="KW-1015">Disulfide bond</keyword>
<name>A0AAN9BGP8_9CAEN</name>
<dbReference type="SMART" id="SM00135">
    <property type="entry name" value="LY"/>
    <property type="match status" value="4"/>
</dbReference>
<dbReference type="GO" id="GO:0005794">
    <property type="term" value="C:Golgi apparatus"/>
    <property type="evidence" value="ECO:0007669"/>
    <property type="project" value="UniProtKB-SubCell"/>
</dbReference>
<feature type="disulfide bond" evidence="25">
    <location>
        <begin position="1186"/>
        <end position="1204"/>
    </location>
</feature>
<dbReference type="GO" id="GO:0030658">
    <property type="term" value="C:transport vesicle membrane"/>
    <property type="evidence" value="ECO:0007669"/>
    <property type="project" value="UniProtKB-SubCell"/>
</dbReference>
<evidence type="ECO:0000256" key="9">
    <source>
        <dbReference type="ARBA" id="ARBA00013467"/>
    </source>
</evidence>
<dbReference type="FunFam" id="3.30.60.270:FF:000002">
    <property type="entry name" value="Sortilin-related receptor isoform A"/>
    <property type="match status" value="1"/>
</dbReference>
<dbReference type="GO" id="GO:0006892">
    <property type="term" value="P:post-Golgi vesicle-mediated transport"/>
    <property type="evidence" value="ECO:0007669"/>
    <property type="project" value="TreeGrafter"/>
</dbReference>
<dbReference type="Gene3D" id="3.30.60.270">
    <property type="match status" value="1"/>
</dbReference>
<keyword evidence="11" id="KW-1003">Cell membrane</keyword>
<evidence type="ECO:0000256" key="22">
    <source>
        <dbReference type="ARBA" id="ARBA00023329"/>
    </source>
</evidence>
<dbReference type="SMART" id="SM00060">
    <property type="entry name" value="FN3"/>
    <property type="match status" value="5"/>
</dbReference>
<dbReference type="Pfam" id="PF15901">
    <property type="entry name" value="Sortilin_C"/>
    <property type="match status" value="1"/>
</dbReference>
<keyword evidence="32" id="KW-1185">Reference proteome</keyword>
<dbReference type="EMBL" id="JBAMIC010000007">
    <property type="protein sequence ID" value="KAK7105788.1"/>
    <property type="molecule type" value="Genomic_DNA"/>
</dbReference>
<keyword evidence="12" id="KW-0245">EGF-like domain</keyword>
<proteinExistence type="inferred from homology"/>
<dbReference type="InterPro" id="IPR023415">
    <property type="entry name" value="LDLR_class-A_CS"/>
</dbReference>
<dbReference type="InterPro" id="IPR013783">
    <property type="entry name" value="Ig-like_fold"/>
</dbReference>
<comment type="similarity">
    <text evidence="8">Belongs to the VPS10-related sortilin family. SORL1 subfamily.</text>
</comment>
<evidence type="ECO:0000256" key="4">
    <source>
        <dbReference type="ARBA" id="ARBA00004251"/>
    </source>
</evidence>
<dbReference type="InterPro" id="IPR031778">
    <property type="entry name" value="Sortilin_N"/>
</dbReference>
<feature type="signal peptide" evidence="29">
    <location>
        <begin position="1"/>
        <end position="23"/>
    </location>
</feature>